<dbReference type="RefSeq" id="YP_009626065.1">
    <property type="nucleotide sequence ID" value="NC_042136.1"/>
</dbReference>
<dbReference type="OrthoDB" id="4852at10239"/>
<protein>
    <submittedName>
        <fullName evidence="1">Uncharacterized protein</fullName>
    </submittedName>
</protein>
<keyword evidence="2" id="KW-1185">Reference proteome</keyword>
<dbReference type="EMBL" id="KC131130">
    <property type="protein sequence ID" value="AGB07203.1"/>
    <property type="molecule type" value="Genomic_DNA"/>
</dbReference>
<dbReference type="GeneID" id="40102965"/>
<proteinExistence type="predicted"/>
<evidence type="ECO:0000313" key="1">
    <source>
        <dbReference type="EMBL" id="AGB07203.1"/>
    </source>
</evidence>
<evidence type="ECO:0000313" key="2">
    <source>
        <dbReference type="Proteomes" id="UP000272155"/>
    </source>
</evidence>
<accession>V9M0M8</accession>
<sequence>MATLTLTQAVVGLSNSYQQHQLRAHAVNVDASDMNELLAARLGNTSKVAPVQMHEIASRSGGVATQSGGAAFIEDGWAESRGLATLEFEITGASPVQSQTLTVYGYMHGGSPTMMGGQLPPDIKFVPVKMWLMETQASMDGSGFPVETRRMNQAGQFLLNDNSMMQGLHTVRPMDVVNSVSALAAFDNEDVPGGGLDGFGGATSGLLSTVGMNISKSTNNSTVDYAETILTAATTASFEREYAGDRYSAICAATGGNSIKEISLEQNPFIKVMRRTLGYVQMNGFDGFTLGEIATVFENFGQVTNVMLTDTDSFNVIDHRYNSNEMNGSTYETLICSELNNLANAMMNDYRLSYFHIRASNNVQDGMGQIMVNDLPVAYQLGESAPIASKDPDWQFNATSGVEAFLANFYAKYNSALIHERTIVDFEINASLFGETEVHVALSGQQNNVHKEVFGTMAGNRFDPTLVTTEGLGQSVNGFYSNLVNYMNF</sequence>
<reference evidence="1 2" key="1">
    <citation type="submission" date="2012-11" db="EMBL/GenBank/DDBJ databases">
        <title>Complete genome sequence of a novel phiKZ-like Vibrio phage.</title>
        <authorList>
            <person name="Luo Z."/>
            <person name="Yu Y."/>
        </authorList>
    </citation>
    <scope>NUCLEOTIDE SEQUENCE [LARGE SCALE GENOMIC DNA]</scope>
</reference>
<name>V9M0M8_9CAUD</name>
<organism evidence="1 2">
    <name type="scientific">Vibrio phage VP4B</name>
    <dbReference type="NCBI Taxonomy" id="1262540"/>
    <lineage>
        <taxon>Viruses</taxon>
        <taxon>Duplodnaviria</taxon>
        <taxon>Heunggongvirae</taxon>
        <taxon>Uroviricota</taxon>
        <taxon>Caudoviricetes</taxon>
        <taxon>Chimalliviridae</taxon>
        <taxon>Gorgonvirinae</taxon>
        <taxon>Tidunavirus</taxon>
        <taxon>Tidunavirus VP4B</taxon>
    </lineage>
</organism>
<dbReference type="KEGG" id="vg:40102965"/>
<dbReference type="Proteomes" id="UP000272155">
    <property type="component" value="Segment"/>
</dbReference>